<accession>A0AAU7W7P8</accession>
<dbReference type="InterPro" id="IPR022074">
    <property type="entry name" value="DUF3626"/>
</dbReference>
<protein>
    <submittedName>
        <fullName evidence="1">DUF3626 domain-containing protein</fullName>
    </submittedName>
</protein>
<name>A0AAU7W7P8_9MICO</name>
<organism evidence="1">
    <name type="scientific">Agromyces sp. G08B096</name>
    <dbReference type="NCBI Taxonomy" id="3156399"/>
    <lineage>
        <taxon>Bacteria</taxon>
        <taxon>Bacillati</taxon>
        <taxon>Actinomycetota</taxon>
        <taxon>Actinomycetes</taxon>
        <taxon>Micrococcales</taxon>
        <taxon>Microbacteriaceae</taxon>
        <taxon>Agromyces</taxon>
    </lineage>
</organism>
<dbReference type="EMBL" id="CP158374">
    <property type="protein sequence ID" value="XBX82491.1"/>
    <property type="molecule type" value="Genomic_DNA"/>
</dbReference>
<dbReference type="RefSeq" id="WP_350348508.1">
    <property type="nucleotide sequence ID" value="NZ_CP158374.1"/>
</dbReference>
<reference evidence="1" key="1">
    <citation type="submission" date="2024-05" db="EMBL/GenBank/DDBJ databases">
        <authorList>
            <person name="Yu L."/>
        </authorList>
    </citation>
    <scope>NUCLEOTIDE SEQUENCE</scope>
    <source>
        <strain evidence="1">G08B096</strain>
    </source>
</reference>
<dbReference type="AlphaFoldDB" id="A0AAU7W7P8"/>
<sequence length="288" mass="32084">METGRMETAPSPWRTAVRAIAERAEPGVAMPAEARIVLHFHPEADLRGEPVLRRILEQGRYASQFVTGTSNGGLTARPGGDRWEWESRLFGGAYDEHGPEHRPAYGALHLDRDPYGAAPRFGSAYLRLRPAVVGRATFVYPDSAFQPRLFGVAERMRLLEAYRADRVDEPLNRYIEAQVHGGVEVPADVEALVVDPDFDDEETLALAEAAGLLIERHPGYRLDLAVVEANPEYRGPEAVEAAREIAVDGVLTPTIVGRARAERRLDPQLVKYVWHHVARFGRTWPVEP</sequence>
<gene>
    <name evidence="1" type="ORF">ABIQ69_00855</name>
</gene>
<dbReference type="Pfam" id="PF12294">
    <property type="entry name" value="DUF3626"/>
    <property type="match status" value="2"/>
</dbReference>
<proteinExistence type="predicted"/>
<evidence type="ECO:0000313" key="1">
    <source>
        <dbReference type="EMBL" id="XBX82491.1"/>
    </source>
</evidence>